<evidence type="ECO:0000313" key="1">
    <source>
        <dbReference type="EMBL" id="RZC38877.1"/>
    </source>
</evidence>
<name>A0A482W2J2_ASBVE</name>
<organism evidence="1 2">
    <name type="scientific">Asbolus verrucosus</name>
    <name type="common">Desert ironclad beetle</name>
    <dbReference type="NCBI Taxonomy" id="1661398"/>
    <lineage>
        <taxon>Eukaryota</taxon>
        <taxon>Metazoa</taxon>
        <taxon>Ecdysozoa</taxon>
        <taxon>Arthropoda</taxon>
        <taxon>Hexapoda</taxon>
        <taxon>Insecta</taxon>
        <taxon>Pterygota</taxon>
        <taxon>Neoptera</taxon>
        <taxon>Endopterygota</taxon>
        <taxon>Coleoptera</taxon>
        <taxon>Polyphaga</taxon>
        <taxon>Cucujiformia</taxon>
        <taxon>Tenebrionidae</taxon>
        <taxon>Pimeliinae</taxon>
        <taxon>Asbolus</taxon>
    </lineage>
</organism>
<dbReference type="EMBL" id="QDEB01039045">
    <property type="protein sequence ID" value="RZC38877.1"/>
    <property type="molecule type" value="Genomic_DNA"/>
</dbReference>
<evidence type="ECO:0000313" key="2">
    <source>
        <dbReference type="Proteomes" id="UP000292052"/>
    </source>
</evidence>
<dbReference type="AlphaFoldDB" id="A0A482W2J2"/>
<sequence>MLKYFKENELIDTQFDDCPCWQCFDEARTECIDMCDPGVWP</sequence>
<accession>A0A482W2J2</accession>
<reference evidence="1 2" key="1">
    <citation type="submission" date="2017-03" db="EMBL/GenBank/DDBJ databases">
        <title>Genome of the blue death feigning beetle - Asbolus verrucosus.</title>
        <authorList>
            <person name="Rider S.D."/>
        </authorList>
    </citation>
    <scope>NUCLEOTIDE SEQUENCE [LARGE SCALE GENOMIC DNA]</scope>
    <source>
        <strain evidence="1">Butters</strain>
        <tissue evidence="1">Head and leg muscle</tissue>
    </source>
</reference>
<comment type="caution">
    <text evidence="1">The sequence shown here is derived from an EMBL/GenBank/DDBJ whole genome shotgun (WGS) entry which is preliminary data.</text>
</comment>
<dbReference type="Proteomes" id="UP000292052">
    <property type="component" value="Unassembled WGS sequence"/>
</dbReference>
<proteinExistence type="predicted"/>
<keyword evidence="2" id="KW-1185">Reference proteome</keyword>
<protein>
    <submittedName>
        <fullName evidence="1">Uncharacterized protein</fullName>
    </submittedName>
</protein>
<gene>
    <name evidence="1" type="ORF">BDFB_006995</name>
</gene>